<evidence type="ECO:0000313" key="5">
    <source>
        <dbReference type="EMBL" id="MBE4908147.1"/>
    </source>
</evidence>
<dbReference type="InterPro" id="IPR000983">
    <property type="entry name" value="Bac_GSPG_pilin"/>
</dbReference>
<dbReference type="EMBL" id="JADCLJ010000019">
    <property type="protein sequence ID" value="MBE4908147.1"/>
    <property type="molecule type" value="Genomic_DNA"/>
</dbReference>
<organism evidence="5 6">
    <name type="scientific">Litchfieldia luteola</name>
    <dbReference type="NCBI Taxonomy" id="682179"/>
    <lineage>
        <taxon>Bacteria</taxon>
        <taxon>Bacillati</taxon>
        <taxon>Bacillota</taxon>
        <taxon>Bacilli</taxon>
        <taxon>Bacillales</taxon>
        <taxon>Bacillaceae</taxon>
        <taxon>Litchfieldia</taxon>
    </lineage>
</organism>
<dbReference type="PROSITE" id="PS00409">
    <property type="entry name" value="PROKAR_NTER_METHYL"/>
    <property type="match status" value="1"/>
</dbReference>
<dbReference type="PRINTS" id="PR00813">
    <property type="entry name" value="BCTERIALGSPG"/>
</dbReference>
<evidence type="ECO:0000256" key="4">
    <source>
        <dbReference type="SAM" id="Phobius"/>
    </source>
</evidence>
<feature type="transmembrane region" description="Helical" evidence="4">
    <location>
        <begin position="12"/>
        <end position="33"/>
    </location>
</feature>
<accession>A0ABR9QI29</accession>
<evidence type="ECO:0000256" key="1">
    <source>
        <dbReference type="ARBA" id="ARBA00004241"/>
    </source>
</evidence>
<keyword evidence="6" id="KW-1185">Reference proteome</keyword>
<evidence type="ECO:0000256" key="3">
    <source>
        <dbReference type="ARBA" id="ARBA00023287"/>
    </source>
</evidence>
<keyword evidence="4" id="KW-1133">Transmembrane helix</keyword>
<keyword evidence="4" id="KW-0812">Transmembrane</keyword>
<dbReference type="NCBIfam" id="TIGR02532">
    <property type="entry name" value="IV_pilin_GFxxxE"/>
    <property type="match status" value="1"/>
</dbReference>
<evidence type="ECO:0000313" key="6">
    <source>
        <dbReference type="Proteomes" id="UP001516662"/>
    </source>
</evidence>
<comment type="subcellular location">
    <subcellularLocation>
        <location evidence="1">Cell surface</location>
    </subcellularLocation>
</comment>
<dbReference type="SUPFAM" id="SSF54523">
    <property type="entry name" value="Pili subunits"/>
    <property type="match status" value="1"/>
</dbReference>
<proteinExistence type="predicted"/>
<sequence length="146" mass="16076">MLVNRNQKGITLIELLAVIVILGIISSVAIPTMTNLVQLSKDRAMVGNAHALKEAASLYVRDLHLQQQTPPSKITYKMLIDSQYIEYIKDPDTGSRYSDTNASFVEYKQNQLTGICLKGFERSICGGNGEALSLDSITVESIIIND</sequence>
<keyword evidence="4" id="KW-0472">Membrane</keyword>
<dbReference type="RefSeq" id="WP_193535608.1">
    <property type="nucleotide sequence ID" value="NZ_JADCLJ010000019.1"/>
</dbReference>
<comment type="caution">
    <text evidence="5">The sequence shown here is derived from an EMBL/GenBank/DDBJ whole genome shotgun (WGS) entry which is preliminary data.</text>
</comment>
<dbReference type="InterPro" id="IPR012902">
    <property type="entry name" value="N_methyl_site"/>
</dbReference>
<dbReference type="Gene3D" id="3.30.700.10">
    <property type="entry name" value="Glycoprotein, Type 4 Pilin"/>
    <property type="match status" value="1"/>
</dbReference>
<dbReference type="InterPro" id="IPR045584">
    <property type="entry name" value="Pilin-like"/>
</dbReference>
<evidence type="ECO:0000256" key="2">
    <source>
        <dbReference type="ARBA" id="ARBA00022481"/>
    </source>
</evidence>
<name>A0ABR9QI29_9BACI</name>
<gene>
    <name evidence="5" type="ORF">IMZ08_08780</name>
</gene>
<protein>
    <submittedName>
        <fullName evidence="5">Type II secretion system protein</fullName>
    </submittedName>
</protein>
<keyword evidence="2" id="KW-0488">Methylation</keyword>
<keyword evidence="3" id="KW-0178">Competence</keyword>
<dbReference type="Pfam" id="PF07963">
    <property type="entry name" value="N_methyl"/>
    <property type="match status" value="1"/>
</dbReference>
<dbReference type="Proteomes" id="UP001516662">
    <property type="component" value="Unassembled WGS sequence"/>
</dbReference>
<reference evidence="5 6" key="1">
    <citation type="submission" date="2020-10" db="EMBL/GenBank/DDBJ databases">
        <title>Bacillus sp. HD4P25, an endophyte from a halophyte.</title>
        <authorList>
            <person name="Sun J.-Q."/>
        </authorList>
    </citation>
    <scope>NUCLEOTIDE SEQUENCE [LARGE SCALE GENOMIC DNA]</scope>
    <source>
        <strain evidence="5 6">YIM 93174</strain>
    </source>
</reference>